<evidence type="ECO:0000313" key="2">
    <source>
        <dbReference type="Proteomes" id="UP000540128"/>
    </source>
</evidence>
<name>A0A7Y6F3E2_9ACTN</name>
<dbReference type="AlphaFoldDB" id="A0A7Y6F3E2"/>
<comment type="caution">
    <text evidence="1">The sequence shown here is derived from an EMBL/GenBank/DDBJ whole genome shotgun (WGS) entry which is preliminary data.</text>
</comment>
<gene>
    <name evidence="1" type="ORF">G6W59_21515</name>
</gene>
<dbReference type="Proteomes" id="UP000540128">
    <property type="component" value="Unassembled WGS sequence"/>
</dbReference>
<sequence>MPQEKDVATEDHVRCAVVALTTVFESLGAEHQALVAEAEKTSVSERRGTVTRMYEEIAQTARTVSSSIIELATVRGLRDLDIRQQFSMDAEGCDYSPLVILTSPSEVLHDIANYLAEAAETLGRAYKPTKKYPGLAVARCPRQMKLVFSSLRAALDAVCTDLSTHDPEVTEDHTSTRRLLTELEDRVCPTIPSQSAGPSAEEVVTAIRANPAVARAAAAALARLGGSRPAALGTASL</sequence>
<dbReference type="EMBL" id="JAANNT010000020">
    <property type="protein sequence ID" value="NUV30853.1"/>
    <property type="molecule type" value="Genomic_DNA"/>
</dbReference>
<organism evidence="1 2">
    <name type="scientific">Streptomyces odorifer</name>
    <dbReference type="NCBI Taxonomy" id="53450"/>
    <lineage>
        <taxon>Bacteria</taxon>
        <taxon>Bacillati</taxon>
        <taxon>Actinomycetota</taxon>
        <taxon>Actinomycetes</taxon>
        <taxon>Kitasatosporales</taxon>
        <taxon>Streptomycetaceae</taxon>
        <taxon>Streptomyces</taxon>
        <taxon>Streptomyces albidoflavus group</taxon>
    </lineage>
</organism>
<keyword evidence="2" id="KW-1185">Reference proteome</keyword>
<evidence type="ECO:0000313" key="1">
    <source>
        <dbReference type="EMBL" id="NUV30853.1"/>
    </source>
</evidence>
<proteinExistence type="predicted"/>
<protein>
    <submittedName>
        <fullName evidence="1">Uncharacterized protein</fullName>
    </submittedName>
</protein>
<reference evidence="1 2" key="1">
    <citation type="submission" date="2020-03" db="EMBL/GenBank/DDBJ databases">
        <title>Complete genome sequence of sixteen Streptomyces strains facilitates identification of candidate genes involved in plant growth-promotion in grain legumes and cereals.</title>
        <authorList>
            <person name="Gopalakrishnan S."/>
            <person name="Thakur V."/>
            <person name="Saxena R."/>
            <person name="Vadlamudi S."/>
            <person name="Purohit S."/>
            <person name="Kumar V."/>
            <person name="Rathore A."/>
            <person name="Chitikineni A."/>
            <person name="Varshney R.K."/>
        </authorList>
    </citation>
    <scope>NUCLEOTIDE SEQUENCE [LARGE SCALE GENOMIC DNA]</scope>
    <source>
        <strain evidence="1 2">KAI-180</strain>
    </source>
</reference>
<accession>A0A7Y6F3E2</accession>